<dbReference type="InterPro" id="IPR003462">
    <property type="entry name" value="ODC_Mu_crystall"/>
</dbReference>
<dbReference type="AlphaFoldDB" id="A0A240A3Z1"/>
<dbReference type="PIRSF" id="PIRSF001439">
    <property type="entry name" value="CryM"/>
    <property type="match status" value="1"/>
</dbReference>
<gene>
    <name evidence="1" type="ORF">SAMEA4384070_00006</name>
</gene>
<dbReference type="SUPFAM" id="SSF51735">
    <property type="entry name" value="NAD(P)-binding Rossmann-fold domains"/>
    <property type="match status" value="1"/>
</dbReference>
<dbReference type="InterPro" id="IPR023401">
    <property type="entry name" value="ODC_N"/>
</dbReference>
<dbReference type="PANTHER" id="PTHR13812">
    <property type="entry name" value="KETIMINE REDUCTASE MU-CRYSTALLIN"/>
    <property type="match status" value="1"/>
</dbReference>
<dbReference type="GeneID" id="75025202"/>
<dbReference type="RefSeq" id="WP_061797821.1">
    <property type="nucleotide sequence ID" value="NZ_CABITV010000008.1"/>
</dbReference>
<accession>A0A240A3Z1</accession>
<reference evidence="1 2" key="1">
    <citation type="submission" date="2017-06" db="EMBL/GenBank/DDBJ databases">
        <authorList>
            <consortium name="Pathogen Informatics"/>
        </authorList>
    </citation>
    <scope>NUCLEOTIDE SEQUENCE [LARGE SCALE GENOMIC DNA]</scope>
    <source>
        <strain evidence="1 2">NCTC12148</strain>
    </source>
</reference>
<dbReference type="PANTHER" id="PTHR13812:SF19">
    <property type="entry name" value="KETIMINE REDUCTASE MU-CRYSTALLIN"/>
    <property type="match status" value="1"/>
</dbReference>
<evidence type="ECO:0000313" key="1">
    <source>
        <dbReference type="EMBL" id="SNV78162.1"/>
    </source>
</evidence>
<dbReference type="Gene3D" id="3.40.50.720">
    <property type="entry name" value="NAD(P)-binding Rossmann-like Domain"/>
    <property type="match status" value="1"/>
</dbReference>
<dbReference type="Gene3D" id="3.30.1780.10">
    <property type="entry name" value="ornithine cyclodeaminase, domain 1"/>
    <property type="match status" value="1"/>
</dbReference>
<dbReference type="STRING" id="1411141.GCA_001590885_02803"/>
<name>A0A240A3Z1_SERFI</name>
<dbReference type="KEGG" id="sfj:SAMEA4384070_0006"/>
<dbReference type="EMBL" id="LT906479">
    <property type="protein sequence ID" value="SNV78162.1"/>
    <property type="molecule type" value="Genomic_DNA"/>
</dbReference>
<dbReference type="Pfam" id="PF02423">
    <property type="entry name" value="OCD_Mu_crystall"/>
    <property type="match status" value="1"/>
</dbReference>
<protein>
    <submittedName>
        <fullName evidence="1">Ornithine cyclodeaminase</fullName>
    </submittedName>
</protein>
<dbReference type="InterPro" id="IPR036291">
    <property type="entry name" value="NAD(P)-bd_dom_sf"/>
</dbReference>
<dbReference type="OrthoDB" id="9809203at2"/>
<evidence type="ECO:0000313" key="2">
    <source>
        <dbReference type="Proteomes" id="UP000215134"/>
    </source>
</evidence>
<proteinExistence type="predicted"/>
<sequence length="313" mass="33573">MKTVNRQQILEVFDADSFTLLQKAGFIAYSQRRVQQPPVQHFLFAQADGDGCIKSAWLEGDRQFVVKVSTGFYRNAERGLASNQGLMMAFSAETGQPQALLLDEGWLTALRTALAGRIAAELCAPAEVQAIGIIGCGLQARLQLQQLKAVTACRQVWLWGRSEQALHALRRDAEADGFRVRVTQDAAQLAAHCRLIVTTTPSREPILQAADIRPGTHITAVGADADGKQELATELVAKADAIAVDALSQCTQYGEIATAYRQGLLASTPIVELGAALQQGAKVRGDAQQITLADLTGLAIQDVQMVKGVLAAL</sequence>
<dbReference type="Proteomes" id="UP000215134">
    <property type="component" value="Chromosome 1"/>
</dbReference>
<keyword evidence="2" id="KW-1185">Reference proteome</keyword>
<dbReference type="NCBIfam" id="NF005296">
    <property type="entry name" value="PRK06823.1"/>
    <property type="match status" value="1"/>
</dbReference>
<dbReference type="GO" id="GO:0005737">
    <property type="term" value="C:cytoplasm"/>
    <property type="evidence" value="ECO:0007669"/>
    <property type="project" value="TreeGrafter"/>
</dbReference>
<organism evidence="1 2">
    <name type="scientific">Serratia ficaria</name>
    <dbReference type="NCBI Taxonomy" id="61651"/>
    <lineage>
        <taxon>Bacteria</taxon>
        <taxon>Pseudomonadati</taxon>
        <taxon>Pseudomonadota</taxon>
        <taxon>Gammaproteobacteria</taxon>
        <taxon>Enterobacterales</taxon>
        <taxon>Yersiniaceae</taxon>
        <taxon>Serratia</taxon>
    </lineage>
</organism>